<feature type="transmembrane region" description="Helical" evidence="8">
    <location>
        <begin position="158"/>
        <end position="176"/>
    </location>
</feature>
<feature type="transmembrane region" description="Helical" evidence="8">
    <location>
        <begin position="114"/>
        <end position="137"/>
    </location>
</feature>
<dbReference type="PANTHER" id="PTHR19315">
    <property type="entry name" value="ER MEMBRANE PROTEIN COMPLEX SUBUNIT 4"/>
    <property type="match status" value="1"/>
</dbReference>
<sequence length="185" mass="20092">MVRKWAYDLNVNTGSADPLGYNKHVALEHNAVTTTSANDTLDLKQKRASEIAQAPFKGLFQTGLMMYMSGSSINIFSIMITAMAIFNPLKALFNVNGAFASLEDGKMNLAQSKVTFVVANLVAIGVALYKCGTMGLLPTTSADWTWLLPVKQVRIRHRGILSSLLPIGIGNVGIGYPRLLKTPVY</sequence>
<evidence type="ECO:0000313" key="12">
    <source>
        <dbReference type="Proteomes" id="UP000265427"/>
    </source>
</evidence>
<evidence type="ECO:0000256" key="1">
    <source>
        <dbReference type="ARBA" id="ARBA00004477"/>
    </source>
</evidence>
<feature type="transmembrane region" description="Helical" evidence="8">
    <location>
        <begin position="64"/>
        <end position="86"/>
    </location>
</feature>
<dbReference type="Proteomes" id="UP000275652">
    <property type="component" value="Unassembled WGS sequence"/>
</dbReference>
<dbReference type="EMBL" id="QUTE01017218">
    <property type="protein sequence ID" value="RHY94058.1"/>
    <property type="molecule type" value="Genomic_DNA"/>
</dbReference>
<gene>
    <name evidence="11" type="ORF">DYB28_003123</name>
    <name evidence="10" type="ORF">DYB31_005904</name>
    <name evidence="9" type="ORF">DYB36_007111</name>
</gene>
<accession>A0A397EJ28</accession>
<evidence type="ECO:0000313" key="10">
    <source>
        <dbReference type="EMBL" id="RHY94058.1"/>
    </source>
</evidence>
<protein>
    <recommendedName>
        <fullName evidence="3">ER membrane protein complex subunit 4</fullName>
    </recommendedName>
</protein>
<dbReference type="Proteomes" id="UP000265427">
    <property type="component" value="Unassembled WGS sequence"/>
</dbReference>
<evidence type="ECO:0000256" key="4">
    <source>
        <dbReference type="ARBA" id="ARBA00022692"/>
    </source>
</evidence>
<evidence type="ECO:0000256" key="7">
    <source>
        <dbReference type="ARBA" id="ARBA00023136"/>
    </source>
</evidence>
<evidence type="ECO:0000256" key="3">
    <source>
        <dbReference type="ARBA" id="ARBA00020820"/>
    </source>
</evidence>
<dbReference type="EMBL" id="QUSZ01005445">
    <property type="protein sequence ID" value="RHY09643.1"/>
    <property type="molecule type" value="Genomic_DNA"/>
</dbReference>
<reference evidence="11 14" key="1">
    <citation type="journal article" date="2018" name="J. Invertebr. Pathol.">
        <title>New genotyping method for the causative agent of crayfish plague (Aphanomyces astaci) based on whole genome data.</title>
        <authorList>
            <person name="Minardi D."/>
            <person name="Studholme D.J."/>
            <person name="van der Giezen M."/>
            <person name="Pretto T."/>
            <person name="Oidtmann B."/>
        </authorList>
    </citation>
    <scope>NUCLEOTIDE SEQUENCE [LARGE SCALE GENOMIC DNA]</scope>
    <source>
        <strain evidence="11 14">KB13</strain>
    </source>
</reference>
<dbReference type="Pfam" id="PF06417">
    <property type="entry name" value="EMC4"/>
    <property type="match status" value="1"/>
</dbReference>
<dbReference type="Proteomes" id="UP000266196">
    <property type="component" value="Unassembled WGS sequence"/>
</dbReference>
<proteinExistence type="inferred from homology"/>
<keyword evidence="4 8" id="KW-0812">Transmembrane</keyword>
<dbReference type="GO" id="GO:0005789">
    <property type="term" value="C:endoplasmic reticulum membrane"/>
    <property type="evidence" value="ECO:0007669"/>
    <property type="project" value="UniProtKB-SubCell"/>
</dbReference>
<comment type="caution">
    <text evidence="10">The sequence shown here is derived from an EMBL/GenBank/DDBJ whole genome shotgun (WGS) entry which is preliminary data.</text>
</comment>
<evidence type="ECO:0000256" key="6">
    <source>
        <dbReference type="ARBA" id="ARBA00022989"/>
    </source>
</evidence>
<dbReference type="AlphaFoldDB" id="A0A397EJ28"/>
<comment type="similarity">
    <text evidence="2">Belongs to the EMC4 family.</text>
</comment>
<organism evidence="10 13">
    <name type="scientific">Aphanomyces astaci</name>
    <name type="common">Crayfish plague agent</name>
    <dbReference type="NCBI Taxonomy" id="112090"/>
    <lineage>
        <taxon>Eukaryota</taxon>
        <taxon>Sar</taxon>
        <taxon>Stramenopiles</taxon>
        <taxon>Oomycota</taxon>
        <taxon>Saprolegniomycetes</taxon>
        <taxon>Saprolegniales</taxon>
        <taxon>Verrucalvaceae</taxon>
        <taxon>Aphanomyces</taxon>
    </lineage>
</organism>
<dbReference type="VEuPathDB" id="FungiDB:H257_07261"/>
<dbReference type="EMBL" id="QUTI01036633">
    <property type="protein sequence ID" value="RLO01305.1"/>
    <property type="molecule type" value="Genomic_DNA"/>
</dbReference>
<name>A0A397EJ28_APHAT</name>
<reference evidence="12 13" key="2">
    <citation type="submission" date="2018-08" db="EMBL/GenBank/DDBJ databases">
        <title>Aphanomyces genome sequencing and annotation.</title>
        <authorList>
            <person name="Minardi D."/>
            <person name="Oidtmann B."/>
            <person name="Van Der Giezen M."/>
            <person name="Studholme D.J."/>
        </authorList>
    </citation>
    <scope>NUCLEOTIDE SEQUENCE [LARGE SCALE GENOMIC DNA]</scope>
    <source>
        <strain evidence="10 13">197901</strain>
        <strain evidence="9 12">Kv</strain>
    </source>
</reference>
<comment type="subcellular location">
    <subcellularLocation>
        <location evidence="1">Endoplasmic reticulum membrane</location>
        <topology evidence="1">Multi-pass membrane protein</topology>
    </subcellularLocation>
</comment>
<evidence type="ECO:0000313" key="11">
    <source>
        <dbReference type="EMBL" id="RLO01305.1"/>
    </source>
</evidence>
<evidence type="ECO:0000256" key="2">
    <source>
        <dbReference type="ARBA" id="ARBA00007715"/>
    </source>
</evidence>
<dbReference type="InterPro" id="IPR009445">
    <property type="entry name" value="TMEM85/Emc4"/>
</dbReference>
<keyword evidence="6 8" id="KW-1133">Transmembrane helix</keyword>
<keyword evidence="7 8" id="KW-0472">Membrane</keyword>
<evidence type="ECO:0000256" key="8">
    <source>
        <dbReference type="SAM" id="Phobius"/>
    </source>
</evidence>
<keyword evidence="5" id="KW-0256">Endoplasmic reticulum</keyword>
<evidence type="ECO:0000313" key="14">
    <source>
        <dbReference type="Proteomes" id="UP000275652"/>
    </source>
</evidence>
<evidence type="ECO:0000256" key="5">
    <source>
        <dbReference type="ARBA" id="ARBA00022824"/>
    </source>
</evidence>
<evidence type="ECO:0000313" key="13">
    <source>
        <dbReference type="Proteomes" id="UP000266196"/>
    </source>
</evidence>
<evidence type="ECO:0000313" key="9">
    <source>
        <dbReference type="EMBL" id="RHY09643.1"/>
    </source>
</evidence>